<name>A0ABU0BMK6_9HYPH</name>
<dbReference type="Proteomes" id="UP001230207">
    <property type="component" value="Unassembled WGS sequence"/>
</dbReference>
<comment type="caution">
    <text evidence="1">The sequence shown here is derived from an EMBL/GenBank/DDBJ whole genome shotgun (WGS) entry which is preliminary data.</text>
</comment>
<dbReference type="EMBL" id="JAUSVF010000001">
    <property type="protein sequence ID" value="MDQ0319485.1"/>
    <property type="molecule type" value="Genomic_DNA"/>
</dbReference>
<reference evidence="1 2" key="1">
    <citation type="submission" date="2023-07" db="EMBL/GenBank/DDBJ databases">
        <title>Genomic Encyclopedia of Type Strains, Phase IV (KMG-IV): sequencing the most valuable type-strain genomes for metagenomic binning, comparative biology and taxonomic classification.</title>
        <authorList>
            <person name="Goeker M."/>
        </authorList>
    </citation>
    <scope>NUCLEOTIDE SEQUENCE [LARGE SCALE GENOMIC DNA]</scope>
    <source>
        <strain evidence="1 2">DSM 1112</strain>
    </source>
</reference>
<proteinExistence type="predicted"/>
<gene>
    <name evidence="1" type="ORF">QO002_001623</name>
</gene>
<accession>A0ABU0BMK6</accession>
<keyword evidence="2" id="KW-1185">Reference proteome</keyword>
<evidence type="ECO:0000313" key="2">
    <source>
        <dbReference type="Proteomes" id="UP001230207"/>
    </source>
</evidence>
<protein>
    <submittedName>
        <fullName evidence="1">Uncharacterized protein</fullName>
    </submittedName>
</protein>
<evidence type="ECO:0000313" key="1">
    <source>
        <dbReference type="EMBL" id="MDQ0319485.1"/>
    </source>
</evidence>
<organism evidence="1 2">
    <name type="scientific">Pararhizobium capsulatum DSM 1112</name>
    <dbReference type="NCBI Taxonomy" id="1121113"/>
    <lineage>
        <taxon>Bacteria</taxon>
        <taxon>Pseudomonadati</taxon>
        <taxon>Pseudomonadota</taxon>
        <taxon>Alphaproteobacteria</taxon>
        <taxon>Hyphomicrobiales</taxon>
        <taxon>Rhizobiaceae</taxon>
        <taxon>Rhizobium/Agrobacterium group</taxon>
        <taxon>Pararhizobium</taxon>
    </lineage>
</organism>
<sequence length="54" mass="5943">MNEASTKLKALQAQEQFAIQSLSIADSNSENVMQLFRSLSAGEGWSRTEPLQSL</sequence>